<name>D4Z4J9_SPHIU</name>
<dbReference type="PANTHER" id="PTHR42760:SF133">
    <property type="entry name" value="3-OXOACYL-[ACYL-CARRIER-PROTEIN] REDUCTASE"/>
    <property type="match status" value="1"/>
</dbReference>
<dbReference type="InterPro" id="IPR020904">
    <property type="entry name" value="Sc_DH/Rdtase_CS"/>
</dbReference>
<dbReference type="Proteomes" id="UP000007753">
    <property type="component" value="Chromosome 1"/>
</dbReference>
<feature type="domain" description="Ketoreductase" evidence="4">
    <location>
        <begin position="24"/>
        <end position="209"/>
    </location>
</feature>
<dbReference type="FunFam" id="3.40.50.720:FF:000084">
    <property type="entry name" value="Short-chain dehydrogenase reductase"/>
    <property type="match status" value="1"/>
</dbReference>
<gene>
    <name evidence="5" type="ordered locus">SJA_C1-26970</name>
</gene>
<dbReference type="PROSITE" id="PS00061">
    <property type="entry name" value="ADH_SHORT"/>
    <property type="match status" value="1"/>
</dbReference>
<dbReference type="GO" id="GO:0048038">
    <property type="term" value="F:quinone binding"/>
    <property type="evidence" value="ECO:0007669"/>
    <property type="project" value="TreeGrafter"/>
</dbReference>
<dbReference type="PANTHER" id="PTHR42760">
    <property type="entry name" value="SHORT-CHAIN DEHYDROGENASES/REDUCTASES FAMILY MEMBER"/>
    <property type="match status" value="1"/>
</dbReference>
<proteinExistence type="inferred from homology"/>
<evidence type="ECO:0000256" key="3">
    <source>
        <dbReference type="ARBA" id="ARBA00051383"/>
    </source>
</evidence>
<dbReference type="Gene3D" id="3.40.50.720">
    <property type="entry name" value="NAD(P)-binding Rossmann-like Domain"/>
    <property type="match status" value="1"/>
</dbReference>
<dbReference type="EMBL" id="AP010803">
    <property type="protein sequence ID" value="BAI97531.1"/>
    <property type="molecule type" value="Genomic_DNA"/>
</dbReference>
<keyword evidence="2" id="KW-0560">Oxidoreductase</keyword>
<dbReference type="InterPro" id="IPR002347">
    <property type="entry name" value="SDR_fam"/>
</dbReference>
<evidence type="ECO:0000313" key="6">
    <source>
        <dbReference type="Proteomes" id="UP000007753"/>
    </source>
</evidence>
<dbReference type="HOGENOM" id="CLU_010194_1_3_5"/>
<sequence length="291" mass="31222">MADCFFEGRFHGREDGMERIVEGRVSIVTGAARGIGRATAELLCQHGARVVICDADREAAERTAREVEGETMVFAGDLVQPGMAEALIEATMDRWNAIDIIVNNAGYVLNARAERMTDEEWDRMLAIHATVPFRILRAAAPHMIKAAQAERAAGREVFRKIVNVASTAVMGSVRQANYAAAKAALVGLTKSLAKEWGEHLINVNAVGFGSVDTRLGGLRSEDNVLELGGERIQLGLSQKAVDSIPASVPFGRPATPAEAAGAIFMLCTPWSNWVNGQLLMVNGGQVYGMSA</sequence>
<keyword evidence="6" id="KW-1185">Reference proteome</keyword>
<dbReference type="SUPFAM" id="SSF51735">
    <property type="entry name" value="NAD(P)-binding Rossmann-fold domains"/>
    <property type="match status" value="1"/>
</dbReference>
<evidence type="ECO:0000259" key="4">
    <source>
        <dbReference type="SMART" id="SM00822"/>
    </source>
</evidence>
<dbReference type="Pfam" id="PF13561">
    <property type="entry name" value="adh_short_C2"/>
    <property type="match status" value="1"/>
</dbReference>
<dbReference type="PRINTS" id="PR00081">
    <property type="entry name" value="GDHRDH"/>
</dbReference>
<dbReference type="KEGG" id="sjp:SJA_C1-26970"/>
<comment type="similarity">
    <text evidence="1">Belongs to the short-chain dehydrogenases/reductases (SDR) family.</text>
</comment>
<dbReference type="GO" id="GO:0016616">
    <property type="term" value="F:oxidoreductase activity, acting on the CH-OH group of donors, NAD or NADP as acceptor"/>
    <property type="evidence" value="ECO:0007669"/>
    <property type="project" value="UniProtKB-ARBA"/>
</dbReference>
<dbReference type="PRINTS" id="PR00080">
    <property type="entry name" value="SDRFAMILY"/>
</dbReference>
<dbReference type="SMART" id="SM00822">
    <property type="entry name" value="PKS_KR"/>
    <property type="match status" value="1"/>
</dbReference>
<evidence type="ECO:0000256" key="1">
    <source>
        <dbReference type="ARBA" id="ARBA00006484"/>
    </source>
</evidence>
<dbReference type="AlphaFoldDB" id="D4Z4J9"/>
<comment type="catalytic activity">
    <reaction evidence="3">
        <text>2,5-dichlorocyclohexa-2,5-dien-1,4-diol + NAD(+) = 2,5-dichlorohydroquinone + NADH + H(+)</text>
        <dbReference type="Rhea" id="RHEA:15741"/>
        <dbReference type="ChEBI" id="CHEBI:15378"/>
        <dbReference type="ChEBI" id="CHEBI:27545"/>
        <dbReference type="ChEBI" id="CHEBI:28975"/>
        <dbReference type="ChEBI" id="CHEBI:57540"/>
        <dbReference type="ChEBI" id="CHEBI:57945"/>
    </reaction>
</comment>
<accession>D4Z4J9</accession>
<dbReference type="GO" id="GO:0006633">
    <property type="term" value="P:fatty acid biosynthetic process"/>
    <property type="evidence" value="ECO:0007669"/>
    <property type="project" value="TreeGrafter"/>
</dbReference>
<organism evidence="5 6">
    <name type="scientific">Sphingobium indicum (strain DSM 16413 / CCM 7287 / MTCC 6362 / UT26 / NBRC 101211 / UT26S)</name>
    <name type="common">Sphingobium japonicum</name>
    <dbReference type="NCBI Taxonomy" id="452662"/>
    <lineage>
        <taxon>Bacteria</taxon>
        <taxon>Pseudomonadati</taxon>
        <taxon>Pseudomonadota</taxon>
        <taxon>Alphaproteobacteria</taxon>
        <taxon>Sphingomonadales</taxon>
        <taxon>Sphingomonadaceae</taxon>
        <taxon>Sphingobium</taxon>
    </lineage>
</organism>
<dbReference type="eggNOG" id="COG1028">
    <property type="taxonomic scope" value="Bacteria"/>
</dbReference>
<protein>
    <submittedName>
        <fullName evidence="5">SDR-family protein</fullName>
    </submittedName>
</protein>
<evidence type="ECO:0000256" key="2">
    <source>
        <dbReference type="ARBA" id="ARBA00023002"/>
    </source>
</evidence>
<dbReference type="STRING" id="452662.SJA_C1-26970"/>
<reference evidence="5 6" key="1">
    <citation type="journal article" date="2010" name="J. Bacteriol.">
        <title>Complete genome sequence of the representative gamma-hexachlorocyclohexane-degrading bacterium Sphingobium japonicum UT26.</title>
        <authorList>
            <person name="Nagata Y."/>
            <person name="Ohtsubo Y."/>
            <person name="Endo R."/>
            <person name="Ichikawa N."/>
            <person name="Ankai A."/>
            <person name="Oguchi A."/>
            <person name="Fukui S."/>
            <person name="Fujita N."/>
            <person name="Tsuda M."/>
        </authorList>
    </citation>
    <scope>NUCLEOTIDE SEQUENCE [LARGE SCALE GENOMIC DNA]</scope>
    <source>
        <strain evidence="6">DSM 16413 / CCM 7287 / MTCC 6362 / UT26 / NBRC 101211 / UT26S</strain>
    </source>
</reference>
<evidence type="ECO:0000313" key="5">
    <source>
        <dbReference type="EMBL" id="BAI97531.1"/>
    </source>
</evidence>
<dbReference type="InterPro" id="IPR036291">
    <property type="entry name" value="NAD(P)-bd_dom_sf"/>
</dbReference>
<dbReference type="InterPro" id="IPR057326">
    <property type="entry name" value="KR_dom"/>
</dbReference>
<dbReference type="CDD" id="cd05233">
    <property type="entry name" value="SDR_c"/>
    <property type="match status" value="1"/>
</dbReference>